<dbReference type="EMBL" id="UINC01082846">
    <property type="protein sequence ID" value="SVC27983.1"/>
    <property type="molecule type" value="Genomic_DNA"/>
</dbReference>
<dbReference type="PANTHER" id="PTHR48207:SF3">
    <property type="entry name" value="SUCCINATE--HYDROXYMETHYLGLUTARATE COA-TRANSFERASE"/>
    <property type="match status" value="1"/>
</dbReference>
<reference evidence="2" key="1">
    <citation type="submission" date="2018-05" db="EMBL/GenBank/DDBJ databases">
        <authorList>
            <person name="Lanie J.A."/>
            <person name="Ng W.-L."/>
            <person name="Kazmierczak K.M."/>
            <person name="Andrzejewski T.M."/>
            <person name="Davidsen T.M."/>
            <person name="Wayne K.J."/>
            <person name="Tettelin H."/>
            <person name="Glass J.I."/>
            <person name="Rusch D."/>
            <person name="Podicherti R."/>
            <person name="Tsui H.-C.T."/>
            <person name="Winkler M.E."/>
        </authorList>
    </citation>
    <scope>NUCLEOTIDE SEQUENCE</scope>
</reference>
<accession>A0A382KWR3</accession>
<evidence type="ECO:0000256" key="1">
    <source>
        <dbReference type="ARBA" id="ARBA00022679"/>
    </source>
</evidence>
<dbReference type="AlphaFoldDB" id="A0A382KWR3"/>
<protein>
    <recommendedName>
        <fullName evidence="3">CoA transferase</fullName>
    </recommendedName>
</protein>
<dbReference type="PANTHER" id="PTHR48207">
    <property type="entry name" value="SUCCINATE--HYDROXYMETHYLGLUTARATE COA-TRANSFERASE"/>
    <property type="match status" value="1"/>
</dbReference>
<name>A0A382KWR3_9ZZZZ</name>
<dbReference type="Pfam" id="PF02515">
    <property type="entry name" value="CoA_transf_3"/>
    <property type="match status" value="1"/>
</dbReference>
<feature type="non-terminal residue" evidence="2">
    <location>
        <position position="290"/>
    </location>
</feature>
<dbReference type="InterPro" id="IPR050483">
    <property type="entry name" value="CoA-transferase_III_domain"/>
</dbReference>
<keyword evidence="1" id="KW-0808">Transferase</keyword>
<dbReference type="InterPro" id="IPR023606">
    <property type="entry name" value="CoA-Trfase_III_dom_1_sf"/>
</dbReference>
<dbReference type="InterPro" id="IPR044855">
    <property type="entry name" value="CoA-Trfase_III_dom3_sf"/>
</dbReference>
<proteinExistence type="predicted"/>
<sequence>MSKSNEPLPLAGLKVIEVAQGVAGPHCGRMLGAFGADVIKIEPPSGDWSRHIGPFLGEDQNIESSAIYQYNNSGKKSVVLDLLVSKNISTLTDIVSEADVLIEDWDVPTRLLNGIEKDRFTKSDSSLIEISLTPFGLSGPYSHFTSTPIIQLALGGYLYLTGLPGQEPLMLPGHQPDYLTGLNGNGAVQIALWERDQTGAGQFVEVAMMETLTTLHQFTMEMETYEGFIRNRNGNLWQRESGFANYGITTIECSDGHVCFGISTEDQWERLCLMIGKDEFLKDSKYATRS</sequence>
<dbReference type="InterPro" id="IPR003673">
    <property type="entry name" value="CoA-Trfase_fam_III"/>
</dbReference>
<gene>
    <name evidence="2" type="ORF">METZ01_LOCUS280837</name>
</gene>
<evidence type="ECO:0008006" key="3">
    <source>
        <dbReference type="Google" id="ProtNLM"/>
    </source>
</evidence>
<dbReference type="GO" id="GO:0008410">
    <property type="term" value="F:CoA-transferase activity"/>
    <property type="evidence" value="ECO:0007669"/>
    <property type="project" value="TreeGrafter"/>
</dbReference>
<dbReference type="SUPFAM" id="SSF89796">
    <property type="entry name" value="CoA-transferase family III (CaiB/BaiF)"/>
    <property type="match status" value="1"/>
</dbReference>
<dbReference type="Gene3D" id="3.40.50.10540">
    <property type="entry name" value="Crotonobetainyl-coa:carnitine coa-transferase, domain 1"/>
    <property type="match status" value="1"/>
</dbReference>
<evidence type="ECO:0000313" key="2">
    <source>
        <dbReference type="EMBL" id="SVC27983.1"/>
    </source>
</evidence>
<organism evidence="2">
    <name type="scientific">marine metagenome</name>
    <dbReference type="NCBI Taxonomy" id="408172"/>
    <lineage>
        <taxon>unclassified sequences</taxon>
        <taxon>metagenomes</taxon>
        <taxon>ecological metagenomes</taxon>
    </lineage>
</organism>
<dbReference type="Gene3D" id="3.30.1540.10">
    <property type="entry name" value="formyl-coa transferase, domain 3"/>
    <property type="match status" value="1"/>
</dbReference>